<dbReference type="FunFam" id="3.90.850.10:FF:000002">
    <property type="entry name" value="2-hydroxyhepta-2,4-diene-1,7-dioate isomerase"/>
    <property type="match status" value="1"/>
</dbReference>
<accession>A0AAE6FXD3</accession>
<evidence type="ECO:0000313" key="4">
    <source>
        <dbReference type="EMBL" id="QDE67008.1"/>
    </source>
</evidence>
<keyword evidence="2" id="KW-0479">Metal-binding</keyword>
<evidence type="ECO:0000256" key="1">
    <source>
        <dbReference type="ARBA" id="ARBA00010211"/>
    </source>
</evidence>
<dbReference type="GO" id="GO:0019752">
    <property type="term" value="P:carboxylic acid metabolic process"/>
    <property type="evidence" value="ECO:0007669"/>
    <property type="project" value="UniProtKB-ARBA"/>
</dbReference>
<sequence>MRIASILVRDEPALGVRAAKGMVNVTALDPSVGTSLRALLERGPDALAALAKRVSEATAPQVLSDSEFRYRPLVPEPSKFLCLGLNYVAHAAEATYETPRHPVVFTRLPSSLLAHEEPMVVPTCSNQLDYEAELAVVVGRPGRNIPRERALEWVAGYTLFNDGSIRDYQKRTHQWTVGKNFDGTGPLGPELVTPDELPEGARGLRIQMRVGGEILQDATTSDMIFDVATVIADLSEAMTLQPGDVIAMGTPSGVGAARKPPRFLRAGEVCEVSVERIGVLRNPIADAAPVHTGTPPAQAAK</sequence>
<dbReference type="SUPFAM" id="SSF56529">
    <property type="entry name" value="FAH"/>
    <property type="match status" value="1"/>
</dbReference>
<dbReference type="RefSeq" id="WP_140797615.1">
    <property type="nucleotide sequence ID" value="NZ_CP017172.1"/>
</dbReference>
<dbReference type="GO" id="GO:0046872">
    <property type="term" value="F:metal ion binding"/>
    <property type="evidence" value="ECO:0007669"/>
    <property type="project" value="UniProtKB-KW"/>
</dbReference>
<organism evidence="4 5">
    <name type="scientific">Myxococcus xanthus</name>
    <dbReference type="NCBI Taxonomy" id="34"/>
    <lineage>
        <taxon>Bacteria</taxon>
        <taxon>Pseudomonadati</taxon>
        <taxon>Myxococcota</taxon>
        <taxon>Myxococcia</taxon>
        <taxon>Myxococcales</taxon>
        <taxon>Cystobacterineae</taxon>
        <taxon>Myxococcaceae</taxon>
        <taxon>Myxococcus</taxon>
    </lineage>
</organism>
<dbReference type="Pfam" id="PF01557">
    <property type="entry name" value="FAA_hydrolase"/>
    <property type="match status" value="1"/>
</dbReference>
<name>A0AAE6FXD3_MYXXA</name>
<dbReference type="InterPro" id="IPR011234">
    <property type="entry name" value="Fumarylacetoacetase-like_C"/>
</dbReference>
<gene>
    <name evidence="4" type="ORF">BHS09_08275</name>
</gene>
<dbReference type="InterPro" id="IPR051121">
    <property type="entry name" value="FAH"/>
</dbReference>
<dbReference type="Proteomes" id="UP000320179">
    <property type="component" value="Chromosome"/>
</dbReference>
<dbReference type="AlphaFoldDB" id="A0AAE6FXD3"/>
<feature type="domain" description="Fumarylacetoacetase-like C-terminal" evidence="3">
    <location>
        <begin position="80"/>
        <end position="284"/>
    </location>
</feature>
<dbReference type="InterPro" id="IPR036663">
    <property type="entry name" value="Fumarylacetoacetase_C_sf"/>
</dbReference>
<evidence type="ECO:0000313" key="5">
    <source>
        <dbReference type="Proteomes" id="UP000320179"/>
    </source>
</evidence>
<comment type="similarity">
    <text evidence="1">Belongs to the FAH family.</text>
</comment>
<proteinExistence type="inferred from homology"/>
<evidence type="ECO:0000259" key="3">
    <source>
        <dbReference type="Pfam" id="PF01557"/>
    </source>
</evidence>
<evidence type="ECO:0000256" key="2">
    <source>
        <dbReference type="ARBA" id="ARBA00022723"/>
    </source>
</evidence>
<dbReference type="GO" id="GO:0016853">
    <property type="term" value="F:isomerase activity"/>
    <property type="evidence" value="ECO:0007669"/>
    <property type="project" value="UniProtKB-ARBA"/>
</dbReference>
<protein>
    <submittedName>
        <fullName evidence="4">5-oxopent-3-ene-1,2,5-tricarboxylate decarboxylase</fullName>
    </submittedName>
</protein>
<dbReference type="PANTHER" id="PTHR42796">
    <property type="entry name" value="FUMARYLACETOACETATE HYDROLASE DOMAIN-CONTAINING PROTEIN 2A-RELATED"/>
    <property type="match status" value="1"/>
</dbReference>
<dbReference type="Gene3D" id="3.90.850.10">
    <property type="entry name" value="Fumarylacetoacetase-like, C-terminal domain"/>
    <property type="match status" value="1"/>
</dbReference>
<reference evidence="4 5" key="1">
    <citation type="journal article" date="2019" name="Science">
        <title>Social genes are selection hotspots in kin groups of a soil microbe.</title>
        <authorList>
            <person name="Wielgoss S."/>
            <person name="Wolfensberger R."/>
            <person name="Sun L."/>
            <person name="Fiegna F."/>
            <person name="Velicer G.J."/>
        </authorList>
    </citation>
    <scope>NUCLEOTIDE SEQUENCE [LARGE SCALE GENOMIC DNA]</scope>
    <source>
        <strain evidence="4 5">MC3.5.9c15</strain>
    </source>
</reference>
<dbReference type="PANTHER" id="PTHR42796:SF4">
    <property type="entry name" value="FUMARYLACETOACETATE HYDROLASE DOMAIN-CONTAINING PROTEIN 2A"/>
    <property type="match status" value="1"/>
</dbReference>
<dbReference type="EMBL" id="CP017174">
    <property type="protein sequence ID" value="QDE67008.1"/>
    <property type="molecule type" value="Genomic_DNA"/>
</dbReference>